<sequence length="115" mass="13261">MLQQYMSIEETVSVYSAPLKADAIFSLNYNRRLSILCTSNYPALQCASTIPFAIALANFAISFFYFFYFSIQSRSSAKERCHFLSRLHLQDVEVEGRERQQLLDMKMVYSTSVTT</sequence>
<evidence type="ECO:0000313" key="3">
    <source>
        <dbReference type="Proteomes" id="UP000054630"/>
    </source>
</evidence>
<evidence type="ECO:0000256" key="1">
    <source>
        <dbReference type="SAM" id="Phobius"/>
    </source>
</evidence>
<keyword evidence="1" id="KW-0472">Membrane</keyword>
<keyword evidence="3" id="KW-1185">Reference proteome</keyword>
<dbReference type="STRING" id="6336.A0A0V0SMI4"/>
<keyword evidence="1" id="KW-1133">Transmembrane helix</keyword>
<protein>
    <submittedName>
        <fullName evidence="2">Uncharacterized protein</fullName>
    </submittedName>
</protein>
<name>A0A0V0SMI4_9BILA</name>
<organism evidence="2 3">
    <name type="scientific">Trichinella nelsoni</name>
    <dbReference type="NCBI Taxonomy" id="6336"/>
    <lineage>
        <taxon>Eukaryota</taxon>
        <taxon>Metazoa</taxon>
        <taxon>Ecdysozoa</taxon>
        <taxon>Nematoda</taxon>
        <taxon>Enoplea</taxon>
        <taxon>Dorylaimia</taxon>
        <taxon>Trichinellida</taxon>
        <taxon>Trichinellidae</taxon>
        <taxon>Trichinella</taxon>
    </lineage>
</organism>
<evidence type="ECO:0000313" key="2">
    <source>
        <dbReference type="EMBL" id="KRX27787.1"/>
    </source>
</evidence>
<feature type="transmembrane region" description="Helical" evidence="1">
    <location>
        <begin position="50"/>
        <end position="71"/>
    </location>
</feature>
<proteinExistence type="predicted"/>
<dbReference type="Proteomes" id="UP000054630">
    <property type="component" value="Unassembled WGS sequence"/>
</dbReference>
<dbReference type="EMBL" id="JYDL01000002">
    <property type="protein sequence ID" value="KRX27787.1"/>
    <property type="molecule type" value="Genomic_DNA"/>
</dbReference>
<accession>A0A0V0SMI4</accession>
<gene>
    <name evidence="2" type="ORF">T07_11203</name>
</gene>
<dbReference type="AlphaFoldDB" id="A0A0V0SMI4"/>
<comment type="caution">
    <text evidence="2">The sequence shown here is derived from an EMBL/GenBank/DDBJ whole genome shotgun (WGS) entry which is preliminary data.</text>
</comment>
<keyword evidence="1" id="KW-0812">Transmembrane</keyword>
<reference evidence="2 3" key="1">
    <citation type="submission" date="2015-01" db="EMBL/GenBank/DDBJ databases">
        <title>Evolution of Trichinella species and genotypes.</title>
        <authorList>
            <person name="Korhonen P.K."/>
            <person name="Edoardo P."/>
            <person name="Giuseppe L.R."/>
            <person name="Gasser R.B."/>
        </authorList>
    </citation>
    <scope>NUCLEOTIDE SEQUENCE [LARGE SCALE GENOMIC DNA]</scope>
    <source>
        <strain evidence="2">ISS37</strain>
    </source>
</reference>